<evidence type="ECO:0000256" key="1">
    <source>
        <dbReference type="SAM" id="Phobius"/>
    </source>
</evidence>
<name>A0A934STM6_9MICO</name>
<keyword evidence="1" id="KW-1133">Transmembrane helix</keyword>
<evidence type="ECO:0000313" key="2">
    <source>
        <dbReference type="EMBL" id="MBK4348725.1"/>
    </source>
</evidence>
<dbReference type="Proteomes" id="UP000636458">
    <property type="component" value="Unassembled WGS sequence"/>
</dbReference>
<evidence type="ECO:0000313" key="3">
    <source>
        <dbReference type="Proteomes" id="UP000636458"/>
    </source>
</evidence>
<gene>
    <name evidence="2" type="ORF">IV501_13865</name>
</gene>
<keyword evidence="3" id="KW-1185">Reference proteome</keyword>
<dbReference type="AlphaFoldDB" id="A0A934STM6"/>
<feature type="transmembrane region" description="Helical" evidence="1">
    <location>
        <begin position="12"/>
        <end position="31"/>
    </location>
</feature>
<organism evidence="2 3">
    <name type="scientific">Lacisediminihabitans changchengi</name>
    <dbReference type="NCBI Taxonomy" id="2787634"/>
    <lineage>
        <taxon>Bacteria</taxon>
        <taxon>Bacillati</taxon>
        <taxon>Actinomycetota</taxon>
        <taxon>Actinomycetes</taxon>
        <taxon>Micrococcales</taxon>
        <taxon>Microbacteriaceae</taxon>
        <taxon>Lacisediminihabitans</taxon>
    </lineage>
</organism>
<feature type="transmembrane region" description="Helical" evidence="1">
    <location>
        <begin position="37"/>
        <end position="62"/>
    </location>
</feature>
<reference evidence="2" key="1">
    <citation type="submission" date="2021-01" db="EMBL/GenBank/DDBJ databases">
        <title>Lacisediminihabitans sp. nov. strain G11-30, isolated from Antarctic Soil.</title>
        <authorList>
            <person name="Li J."/>
        </authorList>
    </citation>
    <scope>NUCLEOTIDE SEQUENCE</scope>
    <source>
        <strain evidence="2">G11-30</strain>
    </source>
</reference>
<dbReference type="EMBL" id="JAEPES010000004">
    <property type="protein sequence ID" value="MBK4348725.1"/>
    <property type="molecule type" value="Genomic_DNA"/>
</dbReference>
<keyword evidence="1" id="KW-0472">Membrane</keyword>
<accession>A0A934STM6</accession>
<comment type="caution">
    <text evidence="2">The sequence shown here is derived from an EMBL/GenBank/DDBJ whole genome shotgun (WGS) entry which is preliminary data.</text>
</comment>
<protein>
    <submittedName>
        <fullName evidence="2">Uncharacterized protein</fullName>
    </submittedName>
</protein>
<keyword evidence="1" id="KW-0812">Transmembrane</keyword>
<proteinExistence type="predicted"/>
<sequence length="84" mass="9225">MVEPTRRERLRPVEFIVMALIIAVFIGLVVLGSTREVVLALVFFGVGFIVSLVVIAMLALAVKPDDAEQQDLDEQNHEHGGSTH</sequence>